<name>A0A836CMK9_9STRA</name>
<accession>A0A836CMK9</accession>
<comment type="caution">
    <text evidence="2">The sequence shown here is derived from an EMBL/GenBank/DDBJ whole genome shotgun (WGS) entry which is preliminary data.</text>
</comment>
<evidence type="ECO:0000313" key="2">
    <source>
        <dbReference type="EMBL" id="KAG5192130.1"/>
    </source>
</evidence>
<feature type="compositionally biased region" description="Acidic residues" evidence="1">
    <location>
        <begin position="336"/>
        <end position="349"/>
    </location>
</feature>
<dbReference type="Proteomes" id="UP000664859">
    <property type="component" value="Unassembled WGS sequence"/>
</dbReference>
<evidence type="ECO:0000256" key="1">
    <source>
        <dbReference type="SAM" id="MobiDB-lite"/>
    </source>
</evidence>
<gene>
    <name evidence="2" type="ORF">JKP88DRAFT_284677</name>
</gene>
<evidence type="ECO:0000313" key="3">
    <source>
        <dbReference type="Proteomes" id="UP000664859"/>
    </source>
</evidence>
<dbReference type="AlphaFoldDB" id="A0A836CMK9"/>
<protein>
    <submittedName>
        <fullName evidence="2">Uncharacterized protein</fullName>
    </submittedName>
</protein>
<reference evidence="2" key="1">
    <citation type="submission" date="2021-02" db="EMBL/GenBank/DDBJ databases">
        <title>First Annotated Genome of the Yellow-green Alga Tribonema minus.</title>
        <authorList>
            <person name="Mahan K.M."/>
        </authorList>
    </citation>
    <scope>NUCLEOTIDE SEQUENCE</scope>
    <source>
        <strain evidence="2">UTEX B ZZ1240</strain>
    </source>
</reference>
<sequence length="362" mass="39948">MGCYHCHFCRKKKVIMRDTACRSCRKAGHKGANDDKARAAQKRGQLKCVHCRKVKGKFAKTGCSGCRNKGLKAANDHKVKAAQKRDQIKCCHCNKVQVQLARADGRAQEDYAKKSAKRSEAARQRAIEVDALLREAGLTKTAAPLAEPYLLEHLEQMTSEGTLLQWLETHNIEFYTGIGTFARLDAEGVAFVSRNFSSNLAQLHDANGDRLAPGDFEVVLLATSTNRLTVAHMETLQQRRHITLPNKMWGKGGGDGHGLRYVKDGLLRYHAFFVTFKTHGLPSSEHSFVGRDVLQELVRGTRVHNLDAPFDYENNRKFQDDRVIFGQAGGGGELGDCGDDTDEDCAEGEGAEHGRPRGDGGG</sequence>
<keyword evidence="3" id="KW-1185">Reference proteome</keyword>
<feature type="compositionally biased region" description="Basic and acidic residues" evidence="1">
    <location>
        <begin position="350"/>
        <end position="362"/>
    </location>
</feature>
<proteinExistence type="predicted"/>
<feature type="region of interest" description="Disordered" evidence="1">
    <location>
        <begin position="329"/>
        <end position="362"/>
    </location>
</feature>
<organism evidence="2 3">
    <name type="scientific">Tribonema minus</name>
    <dbReference type="NCBI Taxonomy" id="303371"/>
    <lineage>
        <taxon>Eukaryota</taxon>
        <taxon>Sar</taxon>
        <taxon>Stramenopiles</taxon>
        <taxon>Ochrophyta</taxon>
        <taxon>PX clade</taxon>
        <taxon>Xanthophyceae</taxon>
        <taxon>Tribonematales</taxon>
        <taxon>Tribonemataceae</taxon>
        <taxon>Tribonema</taxon>
    </lineage>
</organism>
<dbReference type="EMBL" id="JAFCMP010000010">
    <property type="protein sequence ID" value="KAG5192130.1"/>
    <property type="molecule type" value="Genomic_DNA"/>
</dbReference>